<dbReference type="Gene3D" id="3.40.630.30">
    <property type="match status" value="1"/>
</dbReference>
<dbReference type="PANTHER" id="PTHR43792">
    <property type="entry name" value="GNAT FAMILY, PUTATIVE (AFU_ORTHOLOGUE AFUA_3G00765)-RELATED-RELATED"/>
    <property type="match status" value="1"/>
</dbReference>
<evidence type="ECO:0000313" key="5">
    <source>
        <dbReference type="EMBL" id="UTY40440.1"/>
    </source>
</evidence>
<evidence type="ECO:0000313" key="6">
    <source>
        <dbReference type="Proteomes" id="UP001060112"/>
    </source>
</evidence>
<organism evidence="5 6">
    <name type="scientific">Allocoprobacillus halotolerans</name>
    <dbReference type="NCBI Taxonomy" id="2944914"/>
    <lineage>
        <taxon>Bacteria</taxon>
        <taxon>Bacillati</taxon>
        <taxon>Bacillota</taxon>
        <taxon>Erysipelotrichia</taxon>
        <taxon>Erysipelotrichales</taxon>
        <taxon>Erysipelotrichaceae</taxon>
        <taxon>Allocoprobacillus</taxon>
    </lineage>
</organism>
<accession>A0ABY5I932</accession>
<protein>
    <submittedName>
        <fullName evidence="5">GNAT family N-acetyltransferase</fullName>
    </submittedName>
</protein>
<evidence type="ECO:0000256" key="3">
    <source>
        <dbReference type="ARBA" id="ARBA00038502"/>
    </source>
</evidence>
<feature type="domain" description="N-acetyltransferase" evidence="4">
    <location>
        <begin position="3"/>
        <end position="167"/>
    </location>
</feature>
<comment type="similarity">
    <text evidence="3">Belongs to the acetyltransferase family. RimJ subfamily.</text>
</comment>
<dbReference type="PROSITE" id="PS51186">
    <property type="entry name" value="GNAT"/>
    <property type="match status" value="1"/>
</dbReference>
<dbReference type="Proteomes" id="UP001060112">
    <property type="component" value="Chromosome"/>
</dbReference>
<dbReference type="InterPro" id="IPR000182">
    <property type="entry name" value="GNAT_dom"/>
</dbReference>
<keyword evidence="6" id="KW-1185">Reference proteome</keyword>
<dbReference type="InterPro" id="IPR016181">
    <property type="entry name" value="Acyl_CoA_acyltransferase"/>
</dbReference>
<dbReference type="Pfam" id="PF13302">
    <property type="entry name" value="Acetyltransf_3"/>
    <property type="match status" value="1"/>
</dbReference>
<dbReference type="EMBL" id="CP101620">
    <property type="protein sequence ID" value="UTY40440.1"/>
    <property type="molecule type" value="Genomic_DNA"/>
</dbReference>
<reference evidence="5" key="1">
    <citation type="submission" date="2022-07" db="EMBL/GenBank/DDBJ databases">
        <title>Faecal culturing of patients with breast cancer.</title>
        <authorList>
            <person name="Teng N.M.Y."/>
            <person name="Kiu R."/>
            <person name="Evans R."/>
            <person name="Baker D.J."/>
            <person name="Zenner C."/>
            <person name="Robinson S.D."/>
            <person name="Hall L.J."/>
        </authorList>
    </citation>
    <scope>NUCLEOTIDE SEQUENCE</scope>
    <source>
        <strain evidence="5">LH1062</strain>
    </source>
</reference>
<name>A0ABY5I932_9FIRM</name>
<sequence length="167" mass="19675">MSCIIRKWKREDAKELCYCINDLRVLNNMTDRIPYPYHIEDAYVYIDDVLASDETKLFAFAIEYKGHITGSIAVIRQDDINRRSRKIGYYLGHDYWGQGIMSEAVKQIFQYVFKHSDIERIFAAPFDYNPASCRVLEKCGFEKEGILRKNGFKNGEFHDMIMYSLIK</sequence>
<dbReference type="InterPro" id="IPR051531">
    <property type="entry name" value="N-acetyltransferase"/>
</dbReference>
<evidence type="ECO:0000256" key="2">
    <source>
        <dbReference type="ARBA" id="ARBA00023315"/>
    </source>
</evidence>
<proteinExistence type="inferred from homology"/>
<evidence type="ECO:0000259" key="4">
    <source>
        <dbReference type="PROSITE" id="PS51186"/>
    </source>
</evidence>
<evidence type="ECO:0000256" key="1">
    <source>
        <dbReference type="ARBA" id="ARBA00022679"/>
    </source>
</evidence>
<gene>
    <name evidence="5" type="ORF">NMU03_06570</name>
</gene>
<dbReference type="SUPFAM" id="SSF55729">
    <property type="entry name" value="Acyl-CoA N-acyltransferases (Nat)"/>
    <property type="match status" value="1"/>
</dbReference>
<keyword evidence="2" id="KW-0012">Acyltransferase</keyword>
<dbReference type="RefSeq" id="WP_290141863.1">
    <property type="nucleotide sequence ID" value="NZ_CP101620.1"/>
</dbReference>
<dbReference type="PANTHER" id="PTHR43792:SF8">
    <property type="entry name" value="[RIBOSOMAL PROTEIN US5]-ALANINE N-ACETYLTRANSFERASE"/>
    <property type="match status" value="1"/>
</dbReference>
<keyword evidence="1" id="KW-0808">Transferase</keyword>